<evidence type="ECO:0000259" key="2">
    <source>
        <dbReference type="PROSITE" id="PS51352"/>
    </source>
</evidence>
<dbReference type="Proteomes" id="UP000740727">
    <property type="component" value="Unassembled WGS sequence"/>
</dbReference>
<accession>A0A965GEY3</accession>
<dbReference type="GO" id="GO:0015036">
    <property type="term" value="F:disulfide oxidoreductase activity"/>
    <property type="evidence" value="ECO:0007669"/>
    <property type="project" value="UniProtKB-ARBA"/>
</dbReference>
<organism evidence="3 4">
    <name type="scientific">Candidatus Fonsibacter lacus</name>
    <dbReference type="NCBI Taxonomy" id="2576439"/>
    <lineage>
        <taxon>Bacteria</taxon>
        <taxon>Pseudomonadati</taxon>
        <taxon>Pseudomonadota</taxon>
        <taxon>Alphaproteobacteria</taxon>
        <taxon>Candidatus Pelagibacterales</taxon>
        <taxon>Candidatus Pelagibacterales incertae sedis</taxon>
        <taxon>Candidatus Fonsibacter</taxon>
    </lineage>
</organism>
<dbReference type="AlphaFoldDB" id="A0A965GEY3"/>
<comment type="caution">
    <text evidence="3">The sequence shown here is derived from an EMBL/GenBank/DDBJ whole genome shotgun (WGS) entry which is preliminary data.</text>
</comment>
<proteinExistence type="predicted"/>
<dbReference type="InterPro" id="IPR036249">
    <property type="entry name" value="Thioredoxin-like_sf"/>
</dbReference>
<gene>
    <name evidence="3" type="ORF">EBT44_06155</name>
</gene>
<dbReference type="PROSITE" id="PS00194">
    <property type="entry name" value="THIOREDOXIN_1"/>
    <property type="match status" value="1"/>
</dbReference>
<feature type="domain" description="Thioredoxin" evidence="2">
    <location>
        <begin position="5"/>
        <end position="137"/>
    </location>
</feature>
<dbReference type="InterPro" id="IPR017937">
    <property type="entry name" value="Thioredoxin_CS"/>
</dbReference>
<dbReference type="InterPro" id="IPR013766">
    <property type="entry name" value="Thioredoxin_domain"/>
</dbReference>
<name>A0A965GEY3_9PROT</name>
<dbReference type="PROSITE" id="PS51352">
    <property type="entry name" value="THIOREDOXIN_2"/>
    <property type="match status" value="1"/>
</dbReference>
<dbReference type="SUPFAM" id="SSF52833">
    <property type="entry name" value="Thioredoxin-like"/>
    <property type="match status" value="1"/>
</dbReference>
<evidence type="ECO:0000313" key="3">
    <source>
        <dbReference type="EMBL" id="NBR94387.1"/>
    </source>
</evidence>
<keyword evidence="1" id="KW-0676">Redox-active center</keyword>
<protein>
    <submittedName>
        <fullName evidence="3">Thioredoxin</fullName>
    </submittedName>
</protein>
<dbReference type="EMBL" id="RFXN01000124">
    <property type="protein sequence ID" value="NBR94387.1"/>
    <property type="molecule type" value="Genomic_DNA"/>
</dbReference>
<sequence length="137" mass="15032">MENLVILGAVLLIATGYGYWYRHRDGRVRDRAGREQRLQVSATEIGSLGERATLLQFSSTFCTPCRATRVILNEVATESQGVIHIDVNAEEQLNLVRKVGILSTPTTLILDSKGFEIARAVGAPRKAQVLAALEALR</sequence>
<reference evidence="3" key="1">
    <citation type="submission" date="2018-10" db="EMBL/GenBank/DDBJ databases">
        <title>Iterative Subtractive Binning of Freshwater Chronoseries Metagenomes Recovers Nearly Complete Genomes from over Four Hundred Novel Species.</title>
        <authorList>
            <person name="Rodriguez-R L.M."/>
            <person name="Tsementzi D."/>
            <person name="Luo C."/>
            <person name="Konstantinidis K.T."/>
        </authorList>
    </citation>
    <scope>NUCLEOTIDE SEQUENCE</scope>
    <source>
        <strain evidence="3">WB5_2A_028</strain>
    </source>
</reference>
<evidence type="ECO:0000256" key="1">
    <source>
        <dbReference type="ARBA" id="ARBA00023284"/>
    </source>
</evidence>
<dbReference type="Pfam" id="PF00085">
    <property type="entry name" value="Thioredoxin"/>
    <property type="match status" value="1"/>
</dbReference>
<dbReference type="CDD" id="cd02947">
    <property type="entry name" value="TRX_family"/>
    <property type="match status" value="1"/>
</dbReference>
<dbReference type="Gene3D" id="3.40.30.10">
    <property type="entry name" value="Glutaredoxin"/>
    <property type="match status" value="1"/>
</dbReference>
<evidence type="ECO:0000313" key="4">
    <source>
        <dbReference type="Proteomes" id="UP000740727"/>
    </source>
</evidence>